<reference evidence="1" key="2">
    <citation type="submission" date="2022-10" db="UniProtKB">
        <authorList>
            <consortium name="EnsemblMetazoa"/>
        </authorList>
    </citation>
    <scope>IDENTIFICATION</scope>
    <source>
        <strain evidence="1">LVP_AGWG</strain>
    </source>
</reference>
<dbReference type="OrthoDB" id="8965057at2759"/>
<evidence type="ECO:0000313" key="2">
    <source>
        <dbReference type="Proteomes" id="UP000008820"/>
    </source>
</evidence>
<sequence length="116" mass="13137">MLSWFFLTLNRKINDVNSESDLVAFSQIKNHYSTKYHIDTCLFTAETRTETLQELYDAAAKTPVSAIAEMDRIAGYNESDHLGSDAFLCTPVLGQTRRKLRAKVDMDIETRLVSDG</sequence>
<dbReference type="EnsemblMetazoa" id="AAEL025304-RA">
    <property type="protein sequence ID" value="AAEL025304-PA"/>
    <property type="gene ID" value="AAEL025304"/>
</dbReference>
<evidence type="ECO:0000313" key="1">
    <source>
        <dbReference type="EnsemblMetazoa" id="AAEL025304-PA"/>
    </source>
</evidence>
<keyword evidence="2" id="KW-1185">Reference proteome</keyword>
<name>A0A903VMU8_AEDAE</name>
<organism evidence="1 2">
    <name type="scientific">Aedes aegypti</name>
    <name type="common">Yellowfever mosquito</name>
    <name type="synonym">Culex aegypti</name>
    <dbReference type="NCBI Taxonomy" id="7159"/>
    <lineage>
        <taxon>Eukaryota</taxon>
        <taxon>Metazoa</taxon>
        <taxon>Ecdysozoa</taxon>
        <taxon>Arthropoda</taxon>
        <taxon>Hexapoda</taxon>
        <taxon>Insecta</taxon>
        <taxon>Pterygota</taxon>
        <taxon>Neoptera</taxon>
        <taxon>Endopterygota</taxon>
        <taxon>Diptera</taxon>
        <taxon>Nematocera</taxon>
        <taxon>Culicoidea</taxon>
        <taxon>Culicidae</taxon>
        <taxon>Culicinae</taxon>
        <taxon>Aedini</taxon>
        <taxon>Aedes</taxon>
        <taxon>Stegomyia</taxon>
    </lineage>
</organism>
<dbReference type="Proteomes" id="UP000008820">
    <property type="component" value="Unassembled WGS sequence"/>
</dbReference>
<gene>
    <name evidence="1" type="primary">110681100</name>
</gene>
<accession>A0A903VMU8</accession>
<protein>
    <submittedName>
        <fullName evidence="1">Uncharacterized protein</fullName>
    </submittedName>
</protein>
<reference evidence="2" key="1">
    <citation type="submission" date="2017-06" db="EMBL/GenBank/DDBJ databases">
        <title>Aedes aegypti genome working group (AGWG) sequencing and assembly.</title>
        <authorList>
            <consortium name="Aedes aegypti Genome Working Group (AGWG)"/>
            <person name="Matthews B.J."/>
        </authorList>
    </citation>
    <scope>NUCLEOTIDE SEQUENCE [LARGE SCALE GENOMIC DNA]</scope>
    <source>
        <strain evidence="2">LVP_AGWG</strain>
    </source>
</reference>
<dbReference type="AlphaFoldDB" id="A0A903VMU8"/>
<proteinExistence type="predicted"/>